<organism evidence="3 4">
    <name type="scientific">Mycolicibacterium parafortuitum</name>
    <name type="common">Mycobacterium parafortuitum</name>
    <dbReference type="NCBI Taxonomy" id="39692"/>
    <lineage>
        <taxon>Bacteria</taxon>
        <taxon>Bacillati</taxon>
        <taxon>Actinomycetota</taxon>
        <taxon>Actinomycetes</taxon>
        <taxon>Mycobacteriales</taxon>
        <taxon>Mycobacteriaceae</taxon>
        <taxon>Mycolicibacterium</taxon>
    </lineage>
</organism>
<dbReference type="NCBIfam" id="NF012211">
    <property type="entry name" value="tand_rpt_95"/>
    <property type="match status" value="1"/>
</dbReference>
<proteinExistence type="predicted"/>
<protein>
    <submittedName>
        <fullName evidence="3">Putative hemolysin [Cellvibrio japonicus Ueda107]</fullName>
    </submittedName>
</protein>
<dbReference type="InterPro" id="IPR010221">
    <property type="entry name" value="VCBS_dom"/>
</dbReference>
<dbReference type="Pfam" id="PF17803">
    <property type="entry name" value="Cadherin_4"/>
    <property type="match status" value="1"/>
</dbReference>
<feature type="region of interest" description="Disordered" evidence="1">
    <location>
        <begin position="43"/>
        <end position="212"/>
    </location>
</feature>
<feature type="compositionally biased region" description="Low complexity" evidence="1">
    <location>
        <begin position="189"/>
        <end position="210"/>
    </location>
</feature>
<evidence type="ECO:0000313" key="3">
    <source>
        <dbReference type="EMBL" id="SRX83660.1"/>
    </source>
</evidence>
<sequence length="1398" mass="143929">MAAASPRKPRRTTGRHRKPATSPMTNWLRVGAAGVGLAAAIAGGQGAAAASTGDASTGGKPSAGSDDRASRASGAADSSAGESDSDSDSDSVGLSVGSRKPASTRTSTPPAAAEIDDDSPEVEVADDALEDPDDETEGATPSPQSAAPEDSDDLDTEEVPDPVHDEPAPSPVEEPAAADQQPDAPPPAQATHAAPADDTTSPTETTAQTAPEPPAAVIEIVDELLNWLGLGPRGGITLPTGLTDSLWLLLRHSLQNRNGVTPATAHQGNTLVVGGDPMQELFREATQAEFSKKYGWIPVVGTVAHGVSLLGNLGELAAAILRGDRVDIADEFGDITRDLIGTIPIIGAPIAANMYTAQAEARVAAAIQSGQFATAQATPEDEHALNTLTQILLQLSGWPEPPKNFVTPANYTLDQTLDAHNDLLDLLVASPTPTTKWIPDTMALVNLFIKSALPGYTFSDGLNTFADLLNRLVPPYEIKPGADILITETSVASASIGALVSILNELLSGNFDPESIRDAAIAGGTPGFLSPASVLGMSVNSGAEPNPWSLMAYIALVGVYERFQWVALNHLPVVTGQTQNSQILLTTSGSVQAYDPDGDLLTYSVSEQPANGIVTINPLVAGGWIYTRTSNWTHTGTDTFEMTISDGLFPSAERPYSPDGHTVTVTVTVNYTGVANNQPTIIALPGLPDAMGIVRGSASGNDIDGDTLTYSLINPGTAGATSTSIYTNEGGVVQLNSATGEFVYIPKVSTALIPALNTDSFQVQVSDGRGGTATATVLVLSHLRVGTSVTGTGAYIEHGKVDVPTPDVGLLTYTIGTQGAKGTAVVNPDGTYTYTRSNTATGSTNDTFTIIGTDANGKSVTLPVVSVSPPLIAVTPTTTVSGESFTPRGWLLGTVVTPATQTTTGTMSGVDDLGQPVTISGGFYSTEKGGTVTILGSGGGFTYTNTSYSDVFHKAAAVNAPDSDKYDTVKITVTDSLGRTGEVTFHILLRTENSTPSSSASVGSPNQLGVVRGSVSGEDRDGDSFTYSLAGAGNPAGATATSTYTANGGIVSLNWDGTFTYIPNKSAATADSFRVLVSDGHGGTTTQTVNVSLSTPSPTANINTSTLNQVTGQLFVPPADLGLMTYSLGTPPTKGTVSVDAGGVFSYTRTSPGHSTTPPDTFTIIGTEVTTGKTVTIATITVTPKVVNTPPVGGTTTITSHNQTSNLINRTQTTTGTIGASDADGDPLTFDAGTFSTTNGGEVTIAANGSFSYTISKGLLNSYYHDAAKIGASGTAVRDQFTVTVRDQFGGVTAFIATVPIYAMNSAPNTPTGGVFWPFVNDWTSVFATDPDGDSLTYTITKQPQHGSASYNPGSQVLSTSGTQNNDTIILTVTDGHYVVVNGMVTTTPASSSRTYTV</sequence>
<feature type="region of interest" description="Disordered" evidence="1">
    <location>
        <begin position="1"/>
        <end position="27"/>
    </location>
</feature>
<keyword evidence="4" id="KW-1185">Reference proteome</keyword>
<feature type="compositionally biased region" description="Low complexity" evidence="1">
    <location>
        <begin position="90"/>
        <end position="113"/>
    </location>
</feature>
<accession>A0A375YRF5</accession>
<feature type="compositionally biased region" description="Low complexity" evidence="1">
    <location>
        <begin position="71"/>
        <end position="82"/>
    </location>
</feature>
<dbReference type="Gene3D" id="2.60.40.3440">
    <property type="match status" value="1"/>
</dbReference>
<dbReference type="PANTHER" id="PTHR48125">
    <property type="entry name" value="LP07818P1"/>
    <property type="match status" value="1"/>
</dbReference>
<dbReference type="RefSeq" id="WP_133057233.1">
    <property type="nucleotide sequence ID" value="NZ_MVID01000012.1"/>
</dbReference>
<dbReference type="Proteomes" id="UP000252008">
    <property type="component" value="Unassembled WGS sequence"/>
</dbReference>
<feature type="domain" description="RapA2 cadherin-like" evidence="2">
    <location>
        <begin position="1178"/>
        <end position="1253"/>
    </location>
</feature>
<dbReference type="EMBL" id="UEGS01000001">
    <property type="protein sequence ID" value="SRX83660.1"/>
    <property type="molecule type" value="Genomic_DNA"/>
</dbReference>
<dbReference type="InterPro" id="IPR040853">
    <property type="entry name" value="RapA2_cadherin-like"/>
</dbReference>
<name>A0A375YRF5_MYCPF</name>
<dbReference type="STRING" id="39692.BST38_14685"/>
<gene>
    <name evidence="3" type="ORF">MPP7335_05441</name>
</gene>
<dbReference type="NCBIfam" id="TIGR01965">
    <property type="entry name" value="VCBS_repeat"/>
    <property type="match status" value="1"/>
</dbReference>
<evidence type="ECO:0000256" key="1">
    <source>
        <dbReference type="SAM" id="MobiDB-lite"/>
    </source>
</evidence>
<feature type="compositionally biased region" description="Acidic residues" evidence="1">
    <location>
        <begin position="114"/>
        <end position="137"/>
    </location>
</feature>
<evidence type="ECO:0000313" key="4">
    <source>
        <dbReference type="Proteomes" id="UP000252008"/>
    </source>
</evidence>
<feature type="compositionally biased region" description="Basic residues" evidence="1">
    <location>
        <begin position="7"/>
        <end position="19"/>
    </location>
</feature>
<feature type="compositionally biased region" description="Acidic residues" evidence="1">
    <location>
        <begin position="149"/>
        <end position="160"/>
    </location>
</feature>
<feature type="compositionally biased region" description="Low complexity" evidence="1">
    <location>
        <begin position="171"/>
        <end position="182"/>
    </location>
</feature>
<dbReference type="Pfam" id="PF17963">
    <property type="entry name" value="Big_9"/>
    <property type="match status" value="3"/>
</dbReference>
<dbReference type="PANTHER" id="PTHR48125:SF10">
    <property type="entry name" value="OS12G0136300 PROTEIN"/>
    <property type="match status" value="1"/>
</dbReference>
<reference evidence="3 4" key="1">
    <citation type="submission" date="2018-05" db="EMBL/GenBank/DDBJ databases">
        <authorList>
            <consortium name="IHU Genomes"/>
        </authorList>
    </citation>
    <scope>NUCLEOTIDE SEQUENCE [LARGE SCALE GENOMIC DNA]</scope>
    <source>
        <strain evidence="3 4">P7335</strain>
    </source>
</reference>
<evidence type="ECO:0000259" key="2">
    <source>
        <dbReference type="Pfam" id="PF17803"/>
    </source>
</evidence>
<feature type="compositionally biased region" description="Low complexity" evidence="1">
    <location>
        <begin position="43"/>
        <end position="64"/>
    </location>
</feature>